<comment type="caution">
    <text evidence="2">The sequence shown here is derived from an EMBL/GenBank/DDBJ whole genome shotgun (WGS) entry which is preliminary data.</text>
</comment>
<protein>
    <submittedName>
        <fullName evidence="2">Uncharacterized protein</fullName>
    </submittedName>
</protein>
<evidence type="ECO:0000256" key="1">
    <source>
        <dbReference type="SAM" id="MobiDB-lite"/>
    </source>
</evidence>
<organism evidence="2 3">
    <name type="scientific">Pycnoporus cinnabarinus</name>
    <name type="common">Cinnabar-red polypore</name>
    <name type="synonym">Trametes cinnabarina</name>
    <dbReference type="NCBI Taxonomy" id="5643"/>
    <lineage>
        <taxon>Eukaryota</taxon>
        <taxon>Fungi</taxon>
        <taxon>Dikarya</taxon>
        <taxon>Basidiomycota</taxon>
        <taxon>Agaricomycotina</taxon>
        <taxon>Agaricomycetes</taxon>
        <taxon>Polyporales</taxon>
        <taxon>Polyporaceae</taxon>
        <taxon>Trametes</taxon>
    </lineage>
</organism>
<feature type="region of interest" description="Disordered" evidence="1">
    <location>
        <begin position="1"/>
        <end position="54"/>
    </location>
</feature>
<proteinExistence type="predicted"/>
<evidence type="ECO:0000313" key="2">
    <source>
        <dbReference type="EMBL" id="CDO74028.1"/>
    </source>
</evidence>
<keyword evidence="3" id="KW-1185">Reference proteome</keyword>
<dbReference type="OMA" id="PDEKMRV"/>
<dbReference type="STRING" id="5643.A0A060SNK8"/>
<accession>A0A060SNK8</accession>
<dbReference type="Proteomes" id="UP000029665">
    <property type="component" value="Unassembled WGS sequence"/>
</dbReference>
<reference evidence="2" key="1">
    <citation type="submission" date="2014-01" db="EMBL/GenBank/DDBJ databases">
        <title>The genome of the white-rot fungus Pycnoporus cinnabarinus: a basidiomycete model with a versatile arsenal for lignocellulosic biomass breakdown.</title>
        <authorList>
            <person name="Levasseur A."/>
            <person name="Lomascolo A."/>
            <person name="Ruiz-Duenas F.J."/>
            <person name="Uzan E."/>
            <person name="Piumi F."/>
            <person name="Kues U."/>
            <person name="Ram A.F.J."/>
            <person name="Murat C."/>
            <person name="Haon M."/>
            <person name="Benoit I."/>
            <person name="Arfi Y."/>
            <person name="Chevret D."/>
            <person name="Drula E."/>
            <person name="Kwon M.J."/>
            <person name="Gouret P."/>
            <person name="Lesage-Meessen L."/>
            <person name="Lombard V."/>
            <person name="Mariette J."/>
            <person name="Noirot C."/>
            <person name="Park J."/>
            <person name="Patyshakuliyeva A."/>
            <person name="Wieneger R.A.B."/>
            <person name="Wosten H.A.B."/>
            <person name="Martin F."/>
            <person name="Coutinho P.M."/>
            <person name="de Vries R."/>
            <person name="Martinez A.T."/>
            <person name="Klopp C."/>
            <person name="Pontarotti P."/>
            <person name="Henrissat B."/>
            <person name="Record E."/>
        </authorList>
    </citation>
    <scope>NUCLEOTIDE SEQUENCE [LARGE SCALE GENOMIC DNA]</scope>
    <source>
        <strain evidence="2">BRFM137</strain>
    </source>
</reference>
<feature type="compositionally biased region" description="Basic and acidic residues" evidence="1">
    <location>
        <begin position="45"/>
        <end position="54"/>
    </location>
</feature>
<sequence length="182" mass="20520">MSSLVTQALRRSLQPAASCSRYSSVRASSSSSVSTSNSEPTSSRQKLDIKPQSKLPDEKMRVLVRLYHQSESFITKENLSARIDEAFIRRSGNNISVLGPETPFFALERQLEQQRSLPKFGVGNEAVAQGDQAMWSDMRPVRERTVSSTLFGTDGYRRPGYDVLKEEKERVKRELEEGQEDS</sequence>
<feature type="compositionally biased region" description="Low complexity" evidence="1">
    <location>
        <begin position="18"/>
        <end position="43"/>
    </location>
</feature>
<dbReference type="HOGENOM" id="CLU_113797_0_0_1"/>
<dbReference type="EMBL" id="CCBP010000125">
    <property type="protein sequence ID" value="CDO74028.1"/>
    <property type="molecule type" value="Genomic_DNA"/>
</dbReference>
<gene>
    <name evidence="2" type="ORF">BN946_scf185043.g78</name>
</gene>
<dbReference type="AlphaFoldDB" id="A0A060SNK8"/>
<name>A0A060SNK8_PYCCI</name>
<evidence type="ECO:0000313" key="3">
    <source>
        <dbReference type="Proteomes" id="UP000029665"/>
    </source>
</evidence>
<dbReference type="OrthoDB" id="5597211at2759"/>